<gene>
    <name evidence="3" type="ORF">ACOC_LOCUS8314</name>
</gene>
<evidence type="ECO:0000313" key="3">
    <source>
        <dbReference type="EMBL" id="VDM59899.1"/>
    </source>
</evidence>
<proteinExistence type="predicted"/>
<sequence length="261" mass="29506">MALLSSLLVLYFAHDDAVALIQCKKCDYDFETEQEISDHCNADQMALKEEEAIILPYQVCAREMVNGIEPPQRWTPPCAGNFCTYKKSMFTLDNGTVGHSHSKDCSAGSDFDLFYTGIPFLFYPGCCAKLEYGGQPDETICYGSMADDAAADFTAHELIECHADYMSKHLPYIPFMKLCKGHFCVIAASPHGDVYRGCLTVDQSASERQIAPGYYQSYNGMEQWICDSSNCNYDMQRMEESWPPELEEFRLEIFTKANTNF</sequence>
<dbReference type="PANTHER" id="PTHR37433:SF21">
    <property type="entry name" value="DUF281 DOMAIN-CONTAINING PROTEIN"/>
    <property type="match status" value="1"/>
</dbReference>
<dbReference type="EMBL" id="UYYA01004141">
    <property type="protein sequence ID" value="VDM59899.1"/>
    <property type="molecule type" value="Genomic_DNA"/>
</dbReference>
<protein>
    <submittedName>
        <fullName evidence="5">C2H2-type domain-containing protein</fullName>
    </submittedName>
</protein>
<organism evidence="5">
    <name type="scientific">Angiostrongylus costaricensis</name>
    <name type="common">Nematode worm</name>
    <dbReference type="NCBI Taxonomy" id="334426"/>
    <lineage>
        <taxon>Eukaryota</taxon>
        <taxon>Metazoa</taxon>
        <taxon>Ecdysozoa</taxon>
        <taxon>Nematoda</taxon>
        <taxon>Chromadorea</taxon>
        <taxon>Rhabditida</taxon>
        <taxon>Rhabditina</taxon>
        <taxon>Rhabditomorpha</taxon>
        <taxon>Strongyloidea</taxon>
        <taxon>Metastrongylidae</taxon>
        <taxon>Angiostrongylus</taxon>
    </lineage>
</organism>
<accession>A0A158PJ42</accession>
<dbReference type="OMA" id="PLKIGYT"/>
<dbReference type="Proteomes" id="UP000267027">
    <property type="component" value="Unassembled WGS sequence"/>
</dbReference>
<dbReference type="PANTHER" id="PTHR37433">
    <property type="entry name" value="PROTEIN CBG25136-RELATED"/>
    <property type="match status" value="1"/>
</dbReference>
<reference evidence="5" key="1">
    <citation type="submission" date="2016-04" db="UniProtKB">
        <authorList>
            <consortium name="WormBaseParasite"/>
        </authorList>
    </citation>
    <scope>IDENTIFICATION</scope>
</reference>
<feature type="chain" id="PRO_5043135072" evidence="1">
    <location>
        <begin position="20"/>
        <end position="261"/>
    </location>
</feature>
<dbReference type="Pfam" id="PF24602">
    <property type="entry name" value="DUF7622"/>
    <property type="match status" value="1"/>
</dbReference>
<dbReference type="WBParaSite" id="ACOC_0000831301-mRNA-1">
    <property type="protein sequence ID" value="ACOC_0000831301-mRNA-1"/>
    <property type="gene ID" value="ACOC_0000831301"/>
</dbReference>
<evidence type="ECO:0000259" key="2">
    <source>
        <dbReference type="Pfam" id="PF24602"/>
    </source>
</evidence>
<evidence type="ECO:0000313" key="5">
    <source>
        <dbReference type="WBParaSite" id="ACOC_0000831301-mRNA-1"/>
    </source>
</evidence>
<keyword evidence="1" id="KW-0732">Signal</keyword>
<feature type="domain" description="DUF7622" evidence="2">
    <location>
        <begin position="160"/>
        <end position="236"/>
    </location>
</feature>
<dbReference type="AlphaFoldDB" id="A0A158PJ42"/>
<keyword evidence="4" id="KW-1185">Reference proteome</keyword>
<evidence type="ECO:0000313" key="4">
    <source>
        <dbReference type="Proteomes" id="UP000267027"/>
    </source>
</evidence>
<feature type="signal peptide" evidence="1">
    <location>
        <begin position="1"/>
        <end position="19"/>
    </location>
</feature>
<reference evidence="3 4" key="2">
    <citation type="submission" date="2018-11" db="EMBL/GenBank/DDBJ databases">
        <authorList>
            <consortium name="Pathogen Informatics"/>
        </authorList>
    </citation>
    <scope>NUCLEOTIDE SEQUENCE [LARGE SCALE GENOMIC DNA]</scope>
    <source>
        <strain evidence="3 4">Costa Rica</strain>
    </source>
</reference>
<dbReference type="InterPro" id="IPR056039">
    <property type="entry name" value="DUF7622"/>
</dbReference>
<evidence type="ECO:0000256" key="1">
    <source>
        <dbReference type="SAM" id="SignalP"/>
    </source>
</evidence>
<dbReference type="OrthoDB" id="5774155at2759"/>
<name>A0A158PJ42_ANGCS</name>